<dbReference type="Proteomes" id="UP000017836">
    <property type="component" value="Unassembled WGS sequence"/>
</dbReference>
<evidence type="ECO:0000256" key="1">
    <source>
        <dbReference type="PROSITE-ProRule" id="PRU00175"/>
    </source>
</evidence>
<dbReference type="GO" id="GO:0008270">
    <property type="term" value="F:zinc ion binding"/>
    <property type="evidence" value="ECO:0007669"/>
    <property type="project" value="UniProtKB-KW"/>
</dbReference>
<reference evidence="4" key="1">
    <citation type="journal article" date="2013" name="Science">
        <title>The Amborella genome and the evolution of flowering plants.</title>
        <authorList>
            <consortium name="Amborella Genome Project"/>
        </authorList>
    </citation>
    <scope>NUCLEOTIDE SEQUENCE [LARGE SCALE GENOMIC DNA]</scope>
</reference>
<dbReference type="GO" id="GO:0061630">
    <property type="term" value="F:ubiquitin protein ligase activity"/>
    <property type="evidence" value="ECO:0000318"/>
    <property type="project" value="GO_Central"/>
</dbReference>
<organism evidence="3 4">
    <name type="scientific">Amborella trichopoda</name>
    <dbReference type="NCBI Taxonomy" id="13333"/>
    <lineage>
        <taxon>Eukaryota</taxon>
        <taxon>Viridiplantae</taxon>
        <taxon>Streptophyta</taxon>
        <taxon>Embryophyta</taxon>
        <taxon>Tracheophyta</taxon>
        <taxon>Spermatophyta</taxon>
        <taxon>Magnoliopsida</taxon>
        <taxon>Amborellales</taxon>
        <taxon>Amborellaceae</taxon>
        <taxon>Amborella</taxon>
    </lineage>
</organism>
<evidence type="ECO:0000259" key="2">
    <source>
        <dbReference type="PROSITE" id="PS50089"/>
    </source>
</evidence>
<evidence type="ECO:0000313" key="3">
    <source>
        <dbReference type="EMBL" id="ERN11180.1"/>
    </source>
</evidence>
<feature type="domain" description="RING-type" evidence="2">
    <location>
        <begin position="266"/>
        <end position="312"/>
    </location>
</feature>
<gene>
    <name evidence="3" type="ORF">AMTR_s00024p00202110</name>
</gene>
<dbReference type="InterPro" id="IPR001841">
    <property type="entry name" value="Znf_RING"/>
</dbReference>
<proteinExistence type="predicted"/>
<dbReference type="Gene3D" id="3.30.40.10">
    <property type="entry name" value="Zinc/RING finger domain, C3HC4 (zinc finger)"/>
    <property type="match status" value="1"/>
</dbReference>
<dbReference type="PROSITE" id="PS50089">
    <property type="entry name" value="ZF_RING_2"/>
    <property type="match status" value="1"/>
</dbReference>
<evidence type="ECO:0000313" key="4">
    <source>
        <dbReference type="Proteomes" id="UP000017836"/>
    </source>
</evidence>
<dbReference type="GO" id="GO:0006511">
    <property type="term" value="P:ubiquitin-dependent protein catabolic process"/>
    <property type="evidence" value="ECO:0000318"/>
    <property type="project" value="GO_Central"/>
</dbReference>
<dbReference type="Pfam" id="PF13639">
    <property type="entry name" value="zf-RING_2"/>
    <property type="match status" value="1"/>
</dbReference>
<protein>
    <recommendedName>
        <fullName evidence="2">RING-type domain-containing protein</fullName>
    </recommendedName>
</protein>
<dbReference type="SMART" id="SM00184">
    <property type="entry name" value="RING"/>
    <property type="match status" value="1"/>
</dbReference>
<dbReference type="SUPFAM" id="SSF57850">
    <property type="entry name" value="RING/U-box"/>
    <property type="match status" value="1"/>
</dbReference>
<dbReference type="HOGENOM" id="CLU_866991_0_0_1"/>
<dbReference type="InterPro" id="IPR013083">
    <property type="entry name" value="Znf_RING/FYVE/PHD"/>
</dbReference>
<dbReference type="PANTHER" id="PTHR45676">
    <property type="entry name" value="RING-H2 FINGER PROTEIN ATL51-RELATED"/>
    <property type="match status" value="1"/>
</dbReference>
<keyword evidence="1" id="KW-0862">Zinc</keyword>
<dbReference type="AlphaFoldDB" id="W1PV85"/>
<dbReference type="EMBL" id="KI392710">
    <property type="protein sequence ID" value="ERN11180.1"/>
    <property type="molecule type" value="Genomic_DNA"/>
</dbReference>
<dbReference type="Gramene" id="ERN11180">
    <property type="protein sequence ID" value="ERN11180"/>
    <property type="gene ID" value="AMTR_s00024p00202110"/>
</dbReference>
<name>W1PV85_AMBTC</name>
<dbReference type="PANTHER" id="PTHR45676:SF159">
    <property type="entry name" value="RING-H2 FINGER PROTEIN ATL51"/>
    <property type="match status" value="1"/>
</dbReference>
<accession>W1PV85</accession>
<keyword evidence="4" id="KW-1185">Reference proteome</keyword>
<sequence length="321" mass="37793">MHLFTSDSEEVGRLLKWFHHIRLLLEKCIKLLWKNEGGRDDLELKAAIARVDSRRAQVHCALSILYSVRVITPHNPIRSHRVRSTLKALQHEVWEDWKFIHFAVYGYRAPAVYFKSSNTSDELFSDEMNLNEEVLPSLSLYSPGDPSLNLVEKELHWFLLRVPIMNCYCYWLKGEWEKNSLDDKKVAIIHSRLLLFRAHVDYALSKLYHLRAMKFRNYTTTIEVVRQIATRKHSMWEAWNLIHFATFGVEASSSLGSICHKTDKSCAICFKELQKTNINEMDKLRLKCCSHVVHLDCIMSWWQLNNTCPLCRNFDCRPVFY</sequence>
<keyword evidence="1" id="KW-0479">Metal-binding</keyword>
<keyword evidence="1" id="KW-0863">Zinc-finger</keyword>